<dbReference type="OrthoDB" id="783026at2759"/>
<dbReference type="PROSITE" id="PS50994">
    <property type="entry name" value="INTEGRASE"/>
    <property type="match status" value="1"/>
</dbReference>
<evidence type="ECO:0000313" key="8">
    <source>
        <dbReference type="Proteomes" id="UP000236161"/>
    </source>
</evidence>
<dbReference type="GO" id="GO:0003676">
    <property type="term" value="F:nucleic acid binding"/>
    <property type="evidence" value="ECO:0007669"/>
    <property type="project" value="InterPro"/>
</dbReference>
<dbReference type="Gene3D" id="3.30.420.10">
    <property type="entry name" value="Ribonuclease H-like superfamily/Ribonuclease H"/>
    <property type="match status" value="1"/>
</dbReference>
<gene>
    <name evidence="7" type="ORF">AXF42_Ash005317</name>
    <name evidence="6" type="ORF">AXF42_Ash021495</name>
</gene>
<reference evidence="7 8" key="1">
    <citation type="journal article" date="2017" name="Nature">
        <title>The Apostasia genome and the evolution of orchids.</title>
        <authorList>
            <person name="Zhang G.Q."/>
            <person name="Liu K.W."/>
            <person name="Li Z."/>
            <person name="Lohaus R."/>
            <person name="Hsiao Y.Y."/>
            <person name="Niu S.C."/>
            <person name="Wang J.Y."/>
            <person name="Lin Y.C."/>
            <person name="Xu Q."/>
            <person name="Chen L.J."/>
            <person name="Yoshida K."/>
            <person name="Fujiwara S."/>
            <person name="Wang Z.W."/>
            <person name="Zhang Y.Q."/>
            <person name="Mitsuda N."/>
            <person name="Wang M."/>
            <person name="Liu G.H."/>
            <person name="Pecoraro L."/>
            <person name="Huang H.X."/>
            <person name="Xiao X.J."/>
            <person name="Lin M."/>
            <person name="Wu X.Y."/>
            <person name="Wu W.L."/>
            <person name="Chen Y.Y."/>
            <person name="Chang S.B."/>
            <person name="Sakamoto S."/>
            <person name="Ohme-Takagi M."/>
            <person name="Yagi M."/>
            <person name="Zeng S.J."/>
            <person name="Shen C.Y."/>
            <person name="Yeh C.M."/>
            <person name="Luo Y.B."/>
            <person name="Tsai W.C."/>
            <person name="Van de Peer Y."/>
            <person name="Liu Z.J."/>
        </authorList>
    </citation>
    <scope>NUCLEOTIDE SEQUENCE [LARGE SCALE GENOMIC DNA]</scope>
    <source>
        <strain evidence="7">ASH160606</strain>
        <strain evidence="8">cv. Shenzhen</strain>
        <tissue evidence="7">Stem</tissue>
    </source>
</reference>
<dbReference type="SUPFAM" id="SSF56672">
    <property type="entry name" value="DNA/RNA polymerases"/>
    <property type="match status" value="1"/>
</dbReference>
<feature type="domain" description="Integrase catalytic" evidence="5">
    <location>
        <begin position="325"/>
        <end position="491"/>
    </location>
</feature>
<dbReference type="Pfam" id="PF00665">
    <property type="entry name" value="rve"/>
    <property type="match status" value="1"/>
</dbReference>
<evidence type="ECO:0000256" key="2">
    <source>
        <dbReference type="ARBA" id="ARBA00022723"/>
    </source>
</evidence>
<dbReference type="GO" id="GO:0015074">
    <property type="term" value="P:DNA integration"/>
    <property type="evidence" value="ECO:0007669"/>
    <property type="project" value="InterPro"/>
</dbReference>
<dbReference type="GO" id="GO:0046872">
    <property type="term" value="F:metal ion binding"/>
    <property type="evidence" value="ECO:0007669"/>
    <property type="project" value="UniProtKB-KW"/>
</dbReference>
<evidence type="ECO:0000256" key="4">
    <source>
        <dbReference type="ARBA" id="ARBA00022801"/>
    </source>
</evidence>
<dbReference type="PANTHER" id="PTHR42648:SF18">
    <property type="entry name" value="RETROTRANSPOSON, UNCLASSIFIED-LIKE PROTEIN"/>
    <property type="match status" value="1"/>
</dbReference>
<accession>A0A2I0B6L3</accession>
<dbReference type="InterPro" id="IPR036397">
    <property type="entry name" value="RNaseH_sf"/>
</dbReference>
<dbReference type="InterPro" id="IPR057670">
    <property type="entry name" value="SH3_retrovirus"/>
</dbReference>
<dbReference type="GO" id="GO:0006508">
    <property type="term" value="P:proteolysis"/>
    <property type="evidence" value="ECO:0007669"/>
    <property type="project" value="UniProtKB-KW"/>
</dbReference>
<name>A0A2I0B6L3_9ASPA</name>
<dbReference type="Pfam" id="PF22936">
    <property type="entry name" value="Pol_BBD"/>
    <property type="match status" value="1"/>
</dbReference>
<dbReference type="AlphaFoldDB" id="A0A2I0B6L3"/>
<dbReference type="InterPro" id="IPR054722">
    <property type="entry name" value="PolX-like_BBD"/>
</dbReference>
<protein>
    <submittedName>
        <fullName evidence="7">Retrovirus-related Pol polyprotein from transposon TNT 1-94</fullName>
        <ecNumber evidence="7">3.1.13.-</ecNumber>
    </submittedName>
</protein>
<keyword evidence="8" id="KW-1185">Reference proteome</keyword>
<dbReference type="EMBL" id="KZ453398">
    <property type="protein sequence ID" value="PKA47383.1"/>
    <property type="molecule type" value="Genomic_DNA"/>
</dbReference>
<keyword evidence="4 7" id="KW-0378">Hydrolase</keyword>
<evidence type="ECO:0000256" key="1">
    <source>
        <dbReference type="ARBA" id="ARBA00022670"/>
    </source>
</evidence>
<dbReference type="InterPro" id="IPR043502">
    <property type="entry name" value="DNA/RNA_pol_sf"/>
</dbReference>
<evidence type="ECO:0000313" key="7">
    <source>
        <dbReference type="EMBL" id="PKA63422.1"/>
    </source>
</evidence>
<dbReference type="InterPro" id="IPR013103">
    <property type="entry name" value="RVT_2"/>
</dbReference>
<proteinExistence type="predicted"/>
<sequence length="1076" mass="123232">MNDAKALSRIQNGVTATIFPRIIRAKTAKEAWDILKGEFEGDEKLQAVKLHSLKRQFENLKMRDGETMTEYFSRIIELVNQMKGTGEDIKDQRVVEKILVSLPPAYDDIVAIIEESKDLSTLSIQKLMSSLHLHEERKWQVDSACSNHMTSHEELFETLDTSVKTRVQIGDGSFLEAKGCGDIVVETENGKQLMCNVLLVPSLSANLLSVGQLLEHGYKLNFHINSCEIFDKSNSFIANVRMTSKRSFPLELKCSSANAFQVESETVTGLWHRRFGHLNVLGLKMLKDKNLVEGLPEIEVEQRICEPCVFGKHARNPFPQQGSWKAKQPLQLIHTDLCGKMSTESLGNCFYFLTFIDDYSRYTWVYFLKSKSESFKYFKEFKALVEKMSGFKIQNLRSDRGGEFNSFEFNEYCKIEGINRQLTAPYTPQQNGTAERKNRTLVEMATAMMEEKGLPKIFWAEAISTAVYLQNRCPTKALKDITPFEAWNSFKPSVSHLKIFGSICFVQVPTEKRIKFDRRSTKCIFLGYDARTKGYRAYDVENKSLIVSRDVIFDENSAWNWKQTNYEEAKDQKEWQDAMKEEIHMIQKNKTWTLVPRPPGKQIIGVKWVYKIKYNSDGTVQKNKARLVAKGFSQKAGEDYSETFAPVARMETIRILFAVAAMRRWIIHHLDVKSAFLNGMLEEDVYCNQPPGFEVDGEEDKVLKLHKALYGLKQAPRAWNAEIDRFFLQNGFQKSCNEATLYTLNQNGHILIISIYVDDLLVTGDDEGLIQNFKDQMKSKYEMSDMGQLRYFLGLEVHQSSKGIFISQKNYIQNVLKRFRMNECKAIDTPLSTSDKLKKEDGAPEANSEIYRSLIGSLLYVTISRPDLMFAASLLSRYMHQPSKKHFSTAKRVLRYLKGTIDHGLFYRSEGDCQLWGFCDSDWAGCVDDSKSTSGYIFFLNGAICSWMSKKQSVVAQSSAEAEYIAMAKATSQLMWLKRILADLGVKVDEKTVIYCDNTSAMAIAKNPVFHDRTKHIQIKFHFIRDAVKEGLVEFKFCSTENQLADILTKPLTKNKFINQKKEIGIQPKYCVKGEC</sequence>
<keyword evidence="3" id="KW-0064">Aspartyl protease</keyword>
<dbReference type="Pfam" id="PF25597">
    <property type="entry name" value="SH3_retrovirus"/>
    <property type="match status" value="1"/>
</dbReference>
<evidence type="ECO:0000256" key="3">
    <source>
        <dbReference type="ARBA" id="ARBA00022750"/>
    </source>
</evidence>
<dbReference type="CDD" id="cd09272">
    <property type="entry name" value="RNase_HI_RT_Ty1"/>
    <property type="match status" value="1"/>
</dbReference>
<dbReference type="InterPro" id="IPR001584">
    <property type="entry name" value="Integrase_cat-core"/>
</dbReference>
<dbReference type="EC" id="3.1.13.-" evidence="7"/>
<dbReference type="EMBL" id="KZ451908">
    <property type="protein sequence ID" value="PKA63422.1"/>
    <property type="molecule type" value="Genomic_DNA"/>
</dbReference>
<reference evidence="7" key="2">
    <citation type="submission" date="2017-10" db="EMBL/GenBank/DDBJ databases">
        <authorList>
            <person name="Banno H."/>
            <person name="Chua N.-H."/>
        </authorList>
    </citation>
    <scope>NUCLEOTIDE SEQUENCE</scope>
    <source>
        <strain evidence="7">ASH160606</strain>
        <tissue evidence="7">Stem</tissue>
    </source>
</reference>
<dbReference type="Proteomes" id="UP000236161">
    <property type="component" value="Unassembled WGS sequence"/>
</dbReference>
<dbReference type="Pfam" id="PF14223">
    <property type="entry name" value="Retrotran_gag_2"/>
    <property type="match status" value="1"/>
</dbReference>
<dbReference type="GO" id="GO:0004190">
    <property type="term" value="F:aspartic-type endopeptidase activity"/>
    <property type="evidence" value="ECO:0007669"/>
    <property type="project" value="UniProtKB-KW"/>
</dbReference>
<keyword evidence="2" id="KW-0479">Metal-binding</keyword>
<dbReference type="Pfam" id="PF07727">
    <property type="entry name" value="RVT_2"/>
    <property type="match status" value="1"/>
</dbReference>
<dbReference type="PANTHER" id="PTHR42648">
    <property type="entry name" value="TRANSPOSASE, PUTATIVE-RELATED"/>
    <property type="match status" value="1"/>
</dbReference>
<dbReference type="InterPro" id="IPR025724">
    <property type="entry name" value="GAG-pre-integrase_dom"/>
</dbReference>
<dbReference type="SUPFAM" id="SSF53098">
    <property type="entry name" value="Ribonuclease H-like"/>
    <property type="match status" value="1"/>
</dbReference>
<organism evidence="7 8">
    <name type="scientific">Apostasia shenzhenica</name>
    <dbReference type="NCBI Taxonomy" id="1088818"/>
    <lineage>
        <taxon>Eukaryota</taxon>
        <taxon>Viridiplantae</taxon>
        <taxon>Streptophyta</taxon>
        <taxon>Embryophyta</taxon>
        <taxon>Tracheophyta</taxon>
        <taxon>Spermatophyta</taxon>
        <taxon>Magnoliopsida</taxon>
        <taxon>Liliopsida</taxon>
        <taxon>Asparagales</taxon>
        <taxon>Orchidaceae</taxon>
        <taxon>Apostasioideae</taxon>
        <taxon>Apostasia</taxon>
    </lineage>
</organism>
<dbReference type="InterPro" id="IPR039537">
    <property type="entry name" value="Retrotran_Ty1/copia-like"/>
</dbReference>
<evidence type="ECO:0000259" key="5">
    <source>
        <dbReference type="PROSITE" id="PS50994"/>
    </source>
</evidence>
<dbReference type="Pfam" id="PF13976">
    <property type="entry name" value="gag_pre-integrs"/>
    <property type="match status" value="1"/>
</dbReference>
<evidence type="ECO:0000313" key="6">
    <source>
        <dbReference type="EMBL" id="PKA47383.1"/>
    </source>
</evidence>
<dbReference type="InterPro" id="IPR012337">
    <property type="entry name" value="RNaseH-like_sf"/>
</dbReference>
<keyword evidence="1" id="KW-0645">Protease</keyword>